<organism evidence="1 2">
    <name type="scientific">Parasedimentitalea psychrophila</name>
    <dbReference type="NCBI Taxonomy" id="2997337"/>
    <lineage>
        <taxon>Bacteria</taxon>
        <taxon>Pseudomonadati</taxon>
        <taxon>Pseudomonadota</taxon>
        <taxon>Alphaproteobacteria</taxon>
        <taxon>Rhodobacterales</taxon>
        <taxon>Paracoccaceae</taxon>
        <taxon>Parasedimentitalea</taxon>
    </lineage>
</organism>
<protein>
    <submittedName>
        <fullName evidence="1">Uncharacterized protein</fullName>
    </submittedName>
</protein>
<dbReference type="RefSeq" id="WP_270920606.1">
    <property type="nucleotide sequence ID" value="NZ_CP127247.1"/>
</dbReference>
<evidence type="ECO:0000313" key="1">
    <source>
        <dbReference type="EMBL" id="WIY24402.1"/>
    </source>
</evidence>
<reference evidence="1 2" key="1">
    <citation type="submission" date="2023-06" db="EMBL/GenBank/DDBJ databases">
        <title>Parasedimentitalea psychrophila sp. nov., a psychrophilic bacterium isolated from deep-sea sediment.</title>
        <authorList>
            <person name="Li A."/>
        </authorList>
    </citation>
    <scope>NUCLEOTIDE SEQUENCE [LARGE SCALE GENOMIC DNA]</scope>
    <source>
        <strain evidence="1 2">QS115</strain>
    </source>
</reference>
<keyword evidence="2" id="KW-1185">Reference proteome</keyword>
<proteinExistence type="predicted"/>
<name>A0A9Y2KYV4_9RHOB</name>
<gene>
    <name evidence="1" type="ORF">QPJ95_17745</name>
</gene>
<dbReference type="Proteomes" id="UP001238334">
    <property type="component" value="Chromosome"/>
</dbReference>
<accession>A0A9Y2KYV4</accession>
<dbReference type="KEGG" id="ppso:QPJ95_17745"/>
<dbReference type="EMBL" id="CP127247">
    <property type="protein sequence ID" value="WIY24402.1"/>
    <property type="molecule type" value="Genomic_DNA"/>
</dbReference>
<sequence>MIGSDLLQNCAGVLLCDVTEANRNAKMRELDAQLVGLFITRAAISDVSSDGFDDFMETHPEALMRLANEHPVPVGDRIGKARSRYRLT</sequence>
<dbReference type="AlphaFoldDB" id="A0A9Y2KYV4"/>
<evidence type="ECO:0000313" key="2">
    <source>
        <dbReference type="Proteomes" id="UP001238334"/>
    </source>
</evidence>